<name>A0ABD0XFP2_UMBPY</name>
<dbReference type="GO" id="GO:0006935">
    <property type="term" value="P:chemotaxis"/>
    <property type="evidence" value="ECO:0007669"/>
    <property type="project" value="UniProtKB-KW"/>
</dbReference>
<keyword evidence="4" id="KW-0805">Transcription regulation</keyword>
<gene>
    <name evidence="7" type="primary">IL16</name>
    <name evidence="10" type="ORF">UPYG_G00191550</name>
</gene>
<dbReference type="Pfam" id="PF00595">
    <property type="entry name" value="PDZ"/>
    <property type="match status" value="4"/>
</dbReference>
<evidence type="ECO:0000256" key="5">
    <source>
        <dbReference type="ARBA" id="ARBA00023163"/>
    </source>
</evidence>
<dbReference type="SMART" id="SM00228">
    <property type="entry name" value="PDZ"/>
    <property type="match status" value="5"/>
</dbReference>
<feature type="region of interest" description="Disordered" evidence="8">
    <location>
        <begin position="895"/>
        <end position="917"/>
    </location>
</feature>
<dbReference type="InterPro" id="IPR036034">
    <property type="entry name" value="PDZ_sf"/>
</dbReference>
<feature type="compositionally biased region" description="Polar residues" evidence="8">
    <location>
        <begin position="740"/>
        <end position="751"/>
    </location>
</feature>
<dbReference type="FunFam" id="2.30.42.10:FF:000127">
    <property type="entry name" value="Pro-interleukin-16"/>
    <property type="match status" value="1"/>
</dbReference>
<dbReference type="CDD" id="cd06763">
    <property type="entry name" value="PDZ7_PDZD2-PDZ4_hPro-IL-16-like"/>
    <property type="match status" value="1"/>
</dbReference>
<feature type="compositionally biased region" description="Polar residues" evidence="8">
    <location>
        <begin position="897"/>
        <end position="915"/>
    </location>
</feature>
<dbReference type="CDD" id="cd06762">
    <property type="entry name" value="PDZ6_PDZD2-PDZ3_hPro-IL-16-like"/>
    <property type="match status" value="1"/>
</dbReference>
<evidence type="ECO:0000256" key="1">
    <source>
        <dbReference type="ARBA" id="ARBA00022500"/>
    </source>
</evidence>
<comment type="function">
    <text evidence="6 7">Interleukin-16 stimulates a migratory response in CD4+ lymphocytes, monocytes, and eosinophils. Primes CD4+ T-cells for IL-2 and IL-15 responsiveness. Also induces T-lymphocyte expression of interleukin 2 receptor. Ligand for CD4.</text>
</comment>
<dbReference type="InterPro" id="IPR001478">
    <property type="entry name" value="PDZ"/>
</dbReference>
<protein>
    <recommendedName>
        <fullName evidence="7">Pro-interleukin-16</fullName>
    </recommendedName>
    <component>
        <recommendedName>
            <fullName evidence="7">Interleukin-16</fullName>
            <shortName evidence="7">IL-16</shortName>
        </recommendedName>
        <alternativeName>
            <fullName evidence="7">Lymphocyte chemoattractant factor</fullName>
            <shortName evidence="7">LCF</shortName>
        </alternativeName>
    </component>
</protein>
<dbReference type="Proteomes" id="UP001557470">
    <property type="component" value="Unassembled WGS sequence"/>
</dbReference>
<evidence type="ECO:0000313" key="10">
    <source>
        <dbReference type="EMBL" id="KAL0979917.1"/>
    </source>
</evidence>
<dbReference type="GO" id="GO:0005125">
    <property type="term" value="F:cytokine activity"/>
    <property type="evidence" value="ECO:0007669"/>
    <property type="project" value="UniProtKB-KW"/>
</dbReference>
<feature type="region of interest" description="Disordered" evidence="8">
    <location>
        <begin position="1313"/>
        <end position="1351"/>
    </location>
</feature>
<feature type="compositionally biased region" description="Polar residues" evidence="8">
    <location>
        <begin position="855"/>
        <end position="865"/>
    </location>
</feature>
<feature type="region of interest" description="Disordered" evidence="8">
    <location>
        <begin position="730"/>
        <end position="775"/>
    </location>
</feature>
<feature type="compositionally biased region" description="Polar residues" evidence="8">
    <location>
        <begin position="1321"/>
        <end position="1331"/>
    </location>
</feature>
<dbReference type="EMBL" id="JAGEUA010000005">
    <property type="protein sequence ID" value="KAL0979917.1"/>
    <property type="molecule type" value="Genomic_DNA"/>
</dbReference>
<feature type="compositionally biased region" description="Polar residues" evidence="8">
    <location>
        <begin position="1116"/>
        <end position="1136"/>
    </location>
</feature>
<feature type="region of interest" description="Disordered" evidence="8">
    <location>
        <begin position="661"/>
        <end position="709"/>
    </location>
</feature>
<comment type="subunit">
    <text evidence="7">Homotetramer.</text>
</comment>
<dbReference type="GO" id="GO:0005634">
    <property type="term" value="C:nucleus"/>
    <property type="evidence" value="ECO:0007669"/>
    <property type="project" value="UniProtKB-SubCell"/>
</dbReference>
<feature type="region of interest" description="Disordered" evidence="8">
    <location>
        <begin position="1077"/>
        <end position="1274"/>
    </location>
</feature>
<keyword evidence="2 7" id="KW-0202">Cytokine</keyword>
<feature type="region of interest" description="Disordered" evidence="8">
    <location>
        <begin position="402"/>
        <end position="552"/>
    </location>
</feature>
<keyword evidence="1 7" id="KW-0145">Chemotaxis</keyword>
<feature type="region of interest" description="Disordered" evidence="8">
    <location>
        <begin position="839"/>
        <end position="874"/>
    </location>
</feature>
<feature type="compositionally biased region" description="Polar residues" evidence="8">
    <location>
        <begin position="1145"/>
        <end position="1155"/>
    </location>
</feature>
<evidence type="ECO:0000256" key="8">
    <source>
        <dbReference type="SAM" id="MobiDB-lite"/>
    </source>
</evidence>
<dbReference type="PANTHER" id="PTHR11324">
    <property type="entry name" value="IL16-RELATED"/>
    <property type="match status" value="1"/>
</dbReference>
<dbReference type="PRINTS" id="PR01931">
    <property type="entry name" value="INTRLEUKIN16"/>
</dbReference>
<evidence type="ECO:0000256" key="2">
    <source>
        <dbReference type="ARBA" id="ARBA00022514"/>
    </source>
</evidence>
<feature type="domain" description="PDZ" evidence="9">
    <location>
        <begin position="1709"/>
        <end position="1781"/>
    </location>
</feature>
<feature type="domain" description="PDZ" evidence="9">
    <location>
        <begin position="1"/>
        <end position="61"/>
    </location>
</feature>
<feature type="region of interest" description="Disordered" evidence="8">
    <location>
        <begin position="290"/>
        <end position="326"/>
    </location>
</feature>
<dbReference type="GO" id="GO:0005615">
    <property type="term" value="C:extracellular space"/>
    <property type="evidence" value="ECO:0007669"/>
    <property type="project" value="UniProtKB-KW"/>
</dbReference>
<feature type="domain" description="PDZ" evidence="9">
    <location>
        <begin position="560"/>
        <end position="644"/>
    </location>
</feature>
<keyword evidence="5" id="KW-0804">Transcription</keyword>
<comment type="caution">
    <text evidence="10">The sequence shown here is derived from an EMBL/GenBank/DDBJ whole genome shotgun (WGS) entry which is preliminary data.</text>
</comment>
<feature type="compositionally biased region" description="Low complexity" evidence="8">
    <location>
        <begin position="64"/>
        <end position="91"/>
    </location>
</feature>
<feature type="compositionally biased region" description="Polar residues" evidence="8">
    <location>
        <begin position="764"/>
        <end position="775"/>
    </location>
</feature>
<dbReference type="PROSITE" id="PS50106">
    <property type="entry name" value="PDZ"/>
    <property type="match status" value="5"/>
</dbReference>
<reference evidence="10 11" key="1">
    <citation type="submission" date="2024-06" db="EMBL/GenBank/DDBJ databases">
        <authorList>
            <person name="Pan Q."/>
            <person name="Wen M."/>
            <person name="Jouanno E."/>
            <person name="Zahm M."/>
            <person name="Klopp C."/>
            <person name="Cabau C."/>
            <person name="Louis A."/>
            <person name="Berthelot C."/>
            <person name="Parey E."/>
            <person name="Roest Crollius H."/>
            <person name="Montfort J."/>
            <person name="Robinson-Rechavi M."/>
            <person name="Bouchez O."/>
            <person name="Lampietro C."/>
            <person name="Lopez Roques C."/>
            <person name="Donnadieu C."/>
            <person name="Postlethwait J."/>
            <person name="Bobe J."/>
            <person name="Verreycken H."/>
            <person name="Guiguen Y."/>
        </authorList>
    </citation>
    <scope>NUCLEOTIDE SEQUENCE [LARGE SCALE GENOMIC DNA]</scope>
    <source>
        <strain evidence="10">Up_M1</strain>
        <tissue evidence="10">Testis</tissue>
    </source>
</reference>
<feature type="domain" description="PDZ" evidence="9">
    <location>
        <begin position="1841"/>
        <end position="1926"/>
    </location>
</feature>
<dbReference type="GO" id="GO:0005737">
    <property type="term" value="C:cytoplasm"/>
    <property type="evidence" value="ECO:0007669"/>
    <property type="project" value="UniProtKB-SubCell"/>
</dbReference>
<feature type="compositionally biased region" description="Polar residues" evidence="8">
    <location>
        <begin position="1077"/>
        <end position="1094"/>
    </location>
</feature>
<feature type="compositionally biased region" description="Basic and acidic residues" evidence="8">
    <location>
        <begin position="1241"/>
        <end position="1254"/>
    </location>
</feature>
<feature type="compositionally biased region" description="Polar residues" evidence="8">
    <location>
        <begin position="1228"/>
        <end position="1240"/>
    </location>
</feature>
<feature type="compositionally biased region" description="Basic and acidic residues" evidence="8">
    <location>
        <begin position="473"/>
        <end position="484"/>
    </location>
</feature>
<keyword evidence="11" id="KW-1185">Reference proteome</keyword>
<dbReference type="InterPro" id="IPR020450">
    <property type="entry name" value="IL-16"/>
</dbReference>
<proteinExistence type="predicted"/>
<feature type="domain" description="PDZ" evidence="9">
    <location>
        <begin position="120"/>
        <end position="194"/>
    </location>
</feature>
<accession>A0ABD0XFP2</accession>
<evidence type="ECO:0000313" key="11">
    <source>
        <dbReference type="Proteomes" id="UP001557470"/>
    </source>
</evidence>
<evidence type="ECO:0000256" key="6">
    <source>
        <dbReference type="ARBA" id="ARBA00024706"/>
    </source>
</evidence>
<evidence type="ECO:0000256" key="7">
    <source>
        <dbReference type="RuleBase" id="RU363135"/>
    </source>
</evidence>
<feature type="compositionally biased region" description="Acidic residues" evidence="8">
    <location>
        <begin position="839"/>
        <end position="849"/>
    </location>
</feature>
<comment type="subcellular location">
    <subcellularLocation>
        <location evidence="7">Cytoplasm</location>
    </subcellularLocation>
    <subcellularLocation>
        <location evidence="7">Nucleus</location>
    </subcellularLocation>
    <subcellularLocation>
        <location evidence="7">Secreted</location>
    </subcellularLocation>
</comment>
<sequence length="1930" mass="204613">MGIFVKTIFPNGAAVADGRLKEGDEILEVNGESLQGLTHQQAIQTFKQLKKGVVTLTVRTRLRSPSLTPCPTPTLLSRSSSPNSNASGGTPTPLPPTFDEPPEARKGPPGPGPKDRIIMEVTLNKEPGVGLGIGACCLTLENSTPAIYIHSLAPGSVAKMDGRLSRGDQVLEVDSVSLRHAALSEAYAILSECGPGPVSLIVSRHPNPKVSEQEMVEVIARSTHRDSLSKDGHSSYTLGLPSKSPSPTAKAKQGDGTSLSWTMKRFLEPASRQGSLSSEAELSQYFSQEVTRHSSLSETPLMGSSDDDMLHNQSCNTSSDDTPAQTHGCGRGDVKCLSGPLIPSVVSPGSSSVRSPLLRQRRVICYEDEVSDHDDDSAVHLVTGAGTASRVLADSGIVIATSSVEVDEESEGPTTPPYGSSLESEEGLGSESPFMPIRHSDSHQLPRAGGGGSSPTTGHSNLGLTKDPQAPVEPRRSPKLEHKAVTRVKSMMSIESPPNLPQQSQNQRPKGEESPSCAAQGPQLEGGSGRPTGLPDSTPPGLCKKGEDCGESPGVCSMDRVVLTRREDESFGLDLEIKSSPLKVVITGMRPGGAADRESQGRMCVGDEIVSIGDTPVCSSSYHNICELMHNLPITLTLQVKRPVSAVDRLSSLMMSMGSCDVTGPSRLDQSRTPQGANGVASNLGSPASSVTTPNPKSPVPSNHNHSSDIPVTYIDDILTELSSSDVQSALSTKAPKTPSEAQTKACASTVESKDLPLTEKENSTSQPLPTRPSQLDISVLDTGNKGCLLPLGKTFLNNYSRNFSNNLTDEGTNAFLNGVGERPVPSNLRCNMYNMVEDSDSESEDTITDDSHSAATNNQSTQPQDSEEEEVEICYNETQSPNALSPHELSLMTDVPLSSQPPICGSETNNSTKVTGPFDVIQHSASSPASSAATLSQHNKDWSVSTTAQLDSNPSCSQSLPGDQSSGALLAVASCHVAFSSEEADHDSVGIACVVVGANPVCDKVVSSIAKPGQPCVSVCSTPVGLASQNNLPQSQERMDRFSALPCMAVGKISNDSQSQTPSHSIGTVEAKSLTHSNGRLGVSRTSLSSVTTKDGEGEKVSSKSHVPFGPKTAPPQTSSRLRVNDSIQKTSSTAPKLKGLSIKSKNQEQQLSPKTIRAESPSVIRKAKSNNSLLLSPKLQAKKSRNAAVSSSRSSKELPASGKQLEWNRMSSNGLNLSPKPGGLAQDQSYTSTTTVSDAKTKPELHSTEEKQATSAVAMPKEHPEPALTTQRTFIEVRLSTSSTSSTPVLTRKETAYSKDYSITHINHTPDIMSHKDQLNASSSGTSLRPGTPAPPGFPGNPEKGNNRARDSAVISIEPLAMGNALTNVPYKNSSLIDIGVESLKANNSKLKAMERRSFSTDNCIPTDPKSFSVRQRIKSFENLASFDKPVLKSVEIQSFAQSYALTSAAKPPLNRRLSSYVSGSVNSVDCRSLRRSFSSCVDNFDPTLTPLSPQLGKSPSSLTLTNFDLLTQSCSTNKPPIDQTQNKLADREIPKIIPPGDAPITPQTPPVLRCKQARGHAHLSRSRLRELRALSMPDLDKLCTHDFSSDPGSNATFKTELEIYPTRHTEAVKTGDGSTSATSTGVLSSNASHDDARACLGPIEGKTSQQEADGCNWSISLAVLAGSPVEQSKLQAVLASLTTKTDVLALIQEAKALSEVKDDAYFVVLSKEEGSGLGFSIAGGVDLEQKSVIVHRVFSKGVASLEGTIQRGDSILSINGVSLEGTTHGEALSCLHKSRLSTQALVVIRRGKDGEGQTSPRHLTMSHRTGRSYSVGCRENVSETDRTAVEVGPDGALRVELLKTSAGLGFSLEGGKASAHGDRPLNVKRVFKGGAAELSRVVDVGDEVLEVNGRSLQGLMHYDAWNIIKTASEGPVQLVIRKPRTSV</sequence>
<feature type="compositionally biased region" description="Polar residues" evidence="8">
    <location>
        <begin position="671"/>
        <end position="709"/>
    </location>
</feature>
<evidence type="ECO:0000256" key="3">
    <source>
        <dbReference type="ARBA" id="ARBA00022525"/>
    </source>
</evidence>
<dbReference type="CDD" id="cd06760">
    <property type="entry name" value="PDZ4_PDZD2-PDZ2_hPro-IL-16-like"/>
    <property type="match status" value="1"/>
</dbReference>
<evidence type="ECO:0000256" key="4">
    <source>
        <dbReference type="ARBA" id="ARBA00023015"/>
    </source>
</evidence>
<keyword evidence="3 7" id="KW-0964">Secreted</keyword>
<feature type="region of interest" description="Disordered" evidence="8">
    <location>
        <begin position="223"/>
        <end position="257"/>
    </location>
</feature>
<dbReference type="SUPFAM" id="SSF50156">
    <property type="entry name" value="PDZ domain-like"/>
    <property type="match status" value="5"/>
</dbReference>
<feature type="compositionally biased region" description="Basic and acidic residues" evidence="8">
    <location>
        <begin position="752"/>
        <end position="763"/>
    </location>
</feature>
<keyword evidence="7" id="KW-0539">Nucleus</keyword>
<dbReference type="Gene3D" id="2.30.42.10">
    <property type="match status" value="5"/>
</dbReference>
<evidence type="ECO:0000259" key="9">
    <source>
        <dbReference type="PROSITE" id="PS50106"/>
    </source>
</evidence>
<keyword evidence="7" id="KW-0963">Cytoplasm</keyword>
<feature type="compositionally biased region" description="Basic and acidic residues" evidence="8">
    <location>
        <begin position="223"/>
        <end position="233"/>
    </location>
</feature>
<feature type="compositionally biased region" description="Polar residues" evidence="8">
    <location>
        <begin position="311"/>
        <end position="325"/>
    </location>
</feature>
<feature type="region of interest" description="Disordered" evidence="8">
    <location>
        <begin position="64"/>
        <end position="116"/>
    </location>
</feature>
<dbReference type="PANTHER" id="PTHR11324:SF16">
    <property type="entry name" value="PDZ DOMAIN-CONTAINING PROTEIN 2"/>
    <property type="match status" value="1"/>
</dbReference>
<organism evidence="10 11">
    <name type="scientific">Umbra pygmaea</name>
    <name type="common">Eastern mudminnow</name>
    <dbReference type="NCBI Taxonomy" id="75934"/>
    <lineage>
        <taxon>Eukaryota</taxon>
        <taxon>Metazoa</taxon>
        <taxon>Chordata</taxon>
        <taxon>Craniata</taxon>
        <taxon>Vertebrata</taxon>
        <taxon>Euteleostomi</taxon>
        <taxon>Actinopterygii</taxon>
        <taxon>Neopterygii</taxon>
        <taxon>Teleostei</taxon>
        <taxon>Protacanthopterygii</taxon>
        <taxon>Esociformes</taxon>
        <taxon>Umbridae</taxon>
        <taxon>Umbra</taxon>
    </lineage>
</organism>